<evidence type="ECO:0000256" key="2">
    <source>
        <dbReference type="SAM" id="Phobius"/>
    </source>
</evidence>
<feature type="region of interest" description="Disordered" evidence="1">
    <location>
        <begin position="1"/>
        <end position="20"/>
    </location>
</feature>
<feature type="region of interest" description="Disordered" evidence="1">
    <location>
        <begin position="58"/>
        <end position="82"/>
    </location>
</feature>
<gene>
    <name evidence="3" type="ORF">GCM10010211_52250</name>
</gene>
<keyword evidence="2" id="KW-1133">Transmembrane helix</keyword>
<keyword evidence="2" id="KW-0472">Membrane</keyword>
<accession>A0ABQ2VCS9</accession>
<organism evidence="3 4">
    <name type="scientific">Streptomyces albospinus</name>
    <dbReference type="NCBI Taxonomy" id="285515"/>
    <lineage>
        <taxon>Bacteria</taxon>
        <taxon>Bacillati</taxon>
        <taxon>Actinomycetota</taxon>
        <taxon>Actinomycetes</taxon>
        <taxon>Kitasatosporales</taxon>
        <taxon>Streptomycetaceae</taxon>
        <taxon>Streptomyces</taxon>
    </lineage>
</organism>
<evidence type="ECO:0000313" key="3">
    <source>
        <dbReference type="EMBL" id="GGU79787.1"/>
    </source>
</evidence>
<evidence type="ECO:0000256" key="1">
    <source>
        <dbReference type="SAM" id="MobiDB-lite"/>
    </source>
</evidence>
<evidence type="ECO:0000313" key="4">
    <source>
        <dbReference type="Proteomes" id="UP000654471"/>
    </source>
</evidence>
<proteinExistence type="predicted"/>
<sequence length="82" mass="8546">MYVSAPVTPASGEPGDDLAHTGHDAPIGLILGIAAELAMAGGALVRWMRHRATAGVRMRGDPPSIQLVPRSMSDFRQPGPST</sequence>
<dbReference type="EMBL" id="BMRP01000020">
    <property type="protein sequence ID" value="GGU79787.1"/>
    <property type="molecule type" value="Genomic_DNA"/>
</dbReference>
<keyword evidence="4" id="KW-1185">Reference proteome</keyword>
<name>A0ABQ2VCS9_9ACTN</name>
<protein>
    <submittedName>
        <fullName evidence="3">Uncharacterized protein</fullName>
    </submittedName>
</protein>
<keyword evidence="2" id="KW-0812">Transmembrane</keyword>
<feature type="transmembrane region" description="Helical" evidence="2">
    <location>
        <begin position="27"/>
        <end position="48"/>
    </location>
</feature>
<reference evidence="4" key="1">
    <citation type="journal article" date="2019" name="Int. J. Syst. Evol. Microbiol.">
        <title>The Global Catalogue of Microorganisms (GCM) 10K type strain sequencing project: providing services to taxonomists for standard genome sequencing and annotation.</title>
        <authorList>
            <consortium name="The Broad Institute Genomics Platform"/>
            <consortium name="The Broad Institute Genome Sequencing Center for Infectious Disease"/>
            <person name="Wu L."/>
            <person name="Ma J."/>
        </authorList>
    </citation>
    <scope>NUCLEOTIDE SEQUENCE [LARGE SCALE GENOMIC DNA]</scope>
    <source>
        <strain evidence="4">JCM 3399</strain>
    </source>
</reference>
<dbReference type="Proteomes" id="UP000654471">
    <property type="component" value="Unassembled WGS sequence"/>
</dbReference>
<comment type="caution">
    <text evidence="3">The sequence shown here is derived from an EMBL/GenBank/DDBJ whole genome shotgun (WGS) entry which is preliminary data.</text>
</comment>